<evidence type="ECO:0000313" key="2">
    <source>
        <dbReference type="Proteomes" id="UP000238916"/>
    </source>
</evidence>
<dbReference type="EMBL" id="OMOF01000637">
    <property type="protein sequence ID" value="SPF53524.1"/>
    <property type="molecule type" value="Genomic_DNA"/>
</dbReference>
<gene>
    <name evidence="1" type="ORF">SBF1_6720003</name>
</gene>
<accession>A0A2U3LNY2</accession>
<protein>
    <submittedName>
        <fullName evidence="1">Uncharacterized protein</fullName>
    </submittedName>
</protein>
<dbReference type="OrthoDB" id="1799170at2"/>
<organism evidence="1 2">
    <name type="scientific">Candidatus Desulfosporosinus infrequens</name>
    <dbReference type="NCBI Taxonomy" id="2043169"/>
    <lineage>
        <taxon>Bacteria</taxon>
        <taxon>Bacillati</taxon>
        <taxon>Bacillota</taxon>
        <taxon>Clostridia</taxon>
        <taxon>Eubacteriales</taxon>
        <taxon>Desulfitobacteriaceae</taxon>
        <taxon>Desulfosporosinus</taxon>
    </lineage>
</organism>
<dbReference type="AlphaFoldDB" id="A0A2U3LNY2"/>
<sequence>MNYEKIAEMVHSLVKNPNDLTSYEQRISSVKILPREFSIIQKVFSKYELSGDAVTIRVIPDGTWA</sequence>
<name>A0A2U3LNY2_9FIRM</name>
<dbReference type="Proteomes" id="UP000238916">
    <property type="component" value="Unassembled WGS sequence"/>
</dbReference>
<proteinExistence type="predicted"/>
<evidence type="ECO:0000313" key="1">
    <source>
        <dbReference type="EMBL" id="SPF53524.1"/>
    </source>
</evidence>
<reference evidence="2" key="1">
    <citation type="submission" date="2018-02" db="EMBL/GenBank/DDBJ databases">
        <authorList>
            <person name="Hausmann B."/>
        </authorList>
    </citation>
    <scope>NUCLEOTIDE SEQUENCE [LARGE SCALE GENOMIC DNA]</scope>
    <source>
        <strain evidence="2">Peat soil MAG SbF1</strain>
    </source>
</reference>